<dbReference type="SUPFAM" id="SSF55729">
    <property type="entry name" value="Acyl-CoA N-acyltransferases (Nat)"/>
    <property type="match status" value="1"/>
</dbReference>
<evidence type="ECO:0000313" key="2">
    <source>
        <dbReference type="Proteomes" id="UP001253595"/>
    </source>
</evidence>
<organism evidence="1 2">
    <name type="scientific">Cellvibrio fibrivorans</name>
    <dbReference type="NCBI Taxonomy" id="126350"/>
    <lineage>
        <taxon>Bacteria</taxon>
        <taxon>Pseudomonadati</taxon>
        <taxon>Pseudomonadota</taxon>
        <taxon>Gammaproteobacteria</taxon>
        <taxon>Cellvibrionales</taxon>
        <taxon>Cellvibrionaceae</taxon>
        <taxon>Cellvibrio</taxon>
    </lineage>
</organism>
<keyword evidence="2" id="KW-1185">Reference proteome</keyword>
<proteinExistence type="predicted"/>
<dbReference type="Proteomes" id="UP001253595">
    <property type="component" value="Unassembled WGS sequence"/>
</dbReference>
<gene>
    <name evidence="1" type="ORF">J2X05_002890</name>
</gene>
<accession>A0ABU1V0A0</accession>
<dbReference type="InterPro" id="IPR016181">
    <property type="entry name" value="Acyl_CoA_acyltransferase"/>
</dbReference>
<dbReference type="EMBL" id="JAVDVX010000005">
    <property type="protein sequence ID" value="MDR7090864.1"/>
    <property type="molecule type" value="Genomic_DNA"/>
</dbReference>
<dbReference type="InterPro" id="IPR022484">
    <property type="entry name" value="PEP-CTERM/exosrtase_acylTfrase"/>
</dbReference>
<dbReference type="RefSeq" id="WP_310073533.1">
    <property type="nucleotide sequence ID" value="NZ_JAVDVX010000005.1"/>
</dbReference>
<sequence length="266" mass="30528">MKSLKQATTDQIICTAPQKNAATLASDEAEAIAKHFSNYLKPQLAKSEALKKEVYKLRYQVYCEELHFEETNHHHIEQDEFDQRSIHCFIRHASSGALAGTLRLIATRNSDELLPMEKFCPQAITDEQLRPRHFLPHQICEISRLAVPLAFRKRQVDQFAGGATGAINEQTFSTQELRFFPYIAVSLYLSAIALCHKNRIHHVFVMMEPRLARSLNFVGIHFTPIGAPVEYHGKRAAYYVDVRQLRKKLSTGYRKLLAMIEKELFS</sequence>
<evidence type="ECO:0000313" key="1">
    <source>
        <dbReference type="EMBL" id="MDR7090864.1"/>
    </source>
</evidence>
<dbReference type="Gene3D" id="3.40.630.30">
    <property type="match status" value="1"/>
</dbReference>
<reference evidence="1 2" key="1">
    <citation type="submission" date="2023-07" db="EMBL/GenBank/DDBJ databases">
        <title>Sorghum-associated microbial communities from plants grown in Nebraska, USA.</title>
        <authorList>
            <person name="Schachtman D."/>
        </authorList>
    </citation>
    <scope>NUCLEOTIDE SEQUENCE [LARGE SCALE GENOMIC DNA]</scope>
    <source>
        <strain evidence="1 2">BE190</strain>
    </source>
</reference>
<comment type="caution">
    <text evidence="1">The sequence shown here is derived from an EMBL/GenBank/DDBJ whole genome shotgun (WGS) entry which is preliminary data.</text>
</comment>
<protein>
    <submittedName>
        <fullName evidence="1">N-acyl amino acid synthase of PEP-CTERM/exosortase system</fullName>
    </submittedName>
</protein>
<dbReference type="NCBIfam" id="TIGR03694">
    <property type="entry name" value="exosort_acyl"/>
    <property type="match status" value="1"/>
</dbReference>
<dbReference type="Pfam" id="PF13444">
    <property type="entry name" value="Acetyltransf_5"/>
    <property type="match status" value="1"/>
</dbReference>
<name>A0ABU1V0A0_9GAMM</name>